<evidence type="ECO:0000256" key="3">
    <source>
        <dbReference type="ARBA" id="ARBA00023015"/>
    </source>
</evidence>
<sequence length="194" mass="21778">MTAAAAQMTRLIRTFRKTGTFRDAPTFIVHHILTASIMHLLNATTSESTIRQQAIGRFRICIGALEEMQPRWWQHVQKAVRLLQGLAERWAVVFALPIRLSNPVNPANDKIVQSVRLDVSPEFVDVEEHLVPANDADQGIVQAGADKASSDPWSFALSDEQFTQNTAVNTNALWDFSMYPDLTQVPGFEWMDSV</sequence>
<keyword evidence="8" id="KW-1185">Reference proteome</keyword>
<evidence type="ECO:0000256" key="1">
    <source>
        <dbReference type="ARBA" id="ARBA00022723"/>
    </source>
</evidence>
<proteinExistence type="predicted"/>
<dbReference type="EMBL" id="MU002388">
    <property type="protein sequence ID" value="KAF2786912.1"/>
    <property type="molecule type" value="Genomic_DNA"/>
</dbReference>
<evidence type="ECO:0000256" key="6">
    <source>
        <dbReference type="ARBA" id="ARBA00023242"/>
    </source>
</evidence>
<keyword evidence="3" id="KW-0805">Transcription regulation</keyword>
<keyword evidence="1" id="KW-0479">Metal-binding</keyword>
<evidence type="ECO:0000313" key="7">
    <source>
        <dbReference type="EMBL" id="KAF2786912.1"/>
    </source>
</evidence>
<evidence type="ECO:0000313" key="8">
    <source>
        <dbReference type="Proteomes" id="UP000799757"/>
    </source>
</evidence>
<reference evidence="7" key="1">
    <citation type="journal article" date="2020" name="Stud. Mycol.">
        <title>101 Dothideomycetes genomes: a test case for predicting lifestyles and emergence of pathogens.</title>
        <authorList>
            <person name="Haridas S."/>
            <person name="Albert R."/>
            <person name="Binder M."/>
            <person name="Bloem J."/>
            <person name="Labutti K."/>
            <person name="Salamov A."/>
            <person name="Andreopoulos B."/>
            <person name="Baker S."/>
            <person name="Barry K."/>
            <person name="Bills G."/>
            <person name="Bluhm B."/>
            <person name="Cannon C."/>
            <person name="Castanera R."/>
            <person name="Culley D."/>
            <person name="Daum C."/>
            <person name="Ezra D."/>
            <person name="Gonzalez J."/>
            <person name="Henrissat B."/>
            <person name="Kuo A."/>
            <person name="Liang C."/>
            <person name="Lipzen A."/>
            <person name="Lutzoni F."/>
            <person name="Magnuson J."/>
            <person name="Mondo S."/>
            <person name="Nolan M."/>
            <person name="Ohm R."/>
            <person name="Pangilinan J."/>
            <person name="Park H.-J."/>
            <person name="Ramirez L."/>
            <person name="Alfaro M."/>
            <person name="Sun H."/>
            <person name="Tritt A."/>
            <person name="Yoshinaga Y."/>
            <person name="Zwiers L.-H."/>
            <person name="Turgeon B."/>
            <person name="Goodwin S."/>
            <person name="Spatafora J."/>
            <person name="Crous P."/>
            <person name="Grigoriev I."/>
        </authorList>
    </citation>
    <scope>NUCLEOTIDE SEQUENCE</scope>
    <source>
        <strain evidence="7">CBS 109.77</strain>
    </source>
</reference>
<keyword evidence="4" id="KW-0238">DNA-binding</keyword>
<dbReference type="OrthoDB" id="3844806at2759"/>
<dbReference type="PANTHER" id="PTHR31313">
    <property type="entry name" value="TY1 ENHANCER ACTIVATOR"/>
    <property type="match status" value="1"/>
</dbReference>
<gene>
    <name evidence="7" type="ORF">K505DRAFT_379939</name>
</gene>
<dbReference type="Proteomes" id="UP000799757">
    <property type="component" value="Unassembled WGS sequence"/>
</dbReference>
<evidence type="ECO:0000256" key="4">
    <source>
        <dbReference type="ARBA" id="ARBA00023125"/>
    </source>
</evidence>
<accession>A0A6A6WS30</accession>
<dbReference type="GO" id="GO:0046872">
    <property type="term" value="F:metal ion binding"/>
    <property type="evidence" value="ECO:0007669"/>
    <property type="project" value="UniProtKB-KW"/>
</dbReference>
<evidence type="ECO:0000256" key="5">
    <source>
        <dbReference type="ARBA" id="ARBA00023163"/>
    </source>
</evidence>
<evidence type="ECO:0000256" key="2">
    <source>
        <dbReference type="ARBA" id="ARBA00022833"/>
    </source>
</evidence>
<keyword evidence="5" id="KW-0804">Transcription</keyword>
<keyword evidence="6" id="KW-0539">Nucleus</keyword>
<dbReference type="InterPro" id="IPR051615">
    <property type="entry name" value="Transcr_Regulatory_Elem"/>
</dbReference>
<dbReference type="GO" id="GO:0003677">
    <property type="term" value="F:DNA binding"/>
    <property type="evidence" value="ECO:0007669"/>
    <property type="project" value="UniProtKB-KW"/>
</dbReference>
<dbReference type="PANTHER" id="PTHR31313:SF81">
    <property type="entry name" value="TY1 ENHANCER ACTIVATOR"/>
    <property type="match status" value="1"/>
</dbReference>
<dbReference type="AlphaFoldDB" id="A0A6A6WS30"/>
<keyword evidence="2" id="KW-0862">Zinc</keyword>
<name>A0A6A6WS30_9PLEO</name>
<protein>
    <submittedName>
        <fullName evidence="7">Uncharacterized protein</fullName>
    </submittedName>
</protein>
<organism evidence="7 8">
    <name type="scientific">Melanomma pulvis-pyrius CBS 109.77</name>
    <dbReference type="NCBI Taxonomy" id="1314802"/>
    <lineage>
        <taxon>Eukaryota</taxon>
        <taxon>Fungi</taxon>
        <taxon>Dikarya</taxon>
        <taxon>Ascomycota</taxon>
        <taxon>Pezizomycotina</taxon>
        <taxon>Dothideomycetes</taxon>
        <taxon>Pleosporomycetidae</taxon>
        <taxon>Pleosporales</taxon>
        <taxon>Melanommataceae</taxon>
        <taxon>Melanomma</taxon>
    </lineage>
</organism>